<accession>A0A1T5NVT6</accession>
<comment type="similarity">
    <text evidence="1">Belongs to the AHA1 family.</text>
</comment>
<dbReference type="SUPFAM" id="SSF55961">
    <property type="entry name" value="Bet v1-like"/>
    <property type="match status" value="1"/>
</dbReference>
<keyword evidence="4" id="KW-1185">Reference proteome</keyword>
<dbReference type="Pfam" id="PF08327">
    <property type="entry name" value="AHSA1"/>
    <property type="match status" value="1"/>
</dbReference>
<dbReference type="EMBL" id="FUZZ01000002">
    <property type="protein sequence ID" value="SKD04565.1"/>
    <property type="molecule type" value="Genomic_DNA"/>
</dbReference>
<dbReference type="Gene3D" id="3.30.530.20">
    <property type="match status" value="1"/>
</dbReference>
<dbReference type="InterPro" id="IPR013538">
    <property type="entry name" value="ASHA1/2-like_C"/>
</dbReference>
<feature type="domain" description="Activator of Hsp90 ATPase homologue 1/2-like C-terminal" evidence="2">
    <location>
        <begin position="14"/>
        <end position="139"/>
    </location>
</feature>
<evidence type="ECO:0000256" key="1">
    <source>
        <dbReference type="ARBA" id="ARBA00006817"/>
    </source>
</evidence>
<protein>
    <submittedName>
        <fullName evidence="3">Uncharacterized conserved protein YndB, AHSA1/START domain</fullName>
    </submittedName>
</protein>
<dbReference type="STRING" id="393003.SAMN05660461_2879"/>
<name>A0A1T5NVT6_9BACT</name>
<gene>
    <name evidence="3" type="ORF">SAMN05660461_2879</name>
</gene>
<evidence type="ECO:0000313" key="4">
    <source>
        <dbReference type="Proteomes" id="UP000190166"/>
    </source>
</evidence>
<sequence>MDKQLKLSETISINAPVAKVWAAITDKALIKEYFFGTDVISDWKVGSPVIWSGEWEGKHYEEKGEVLAAEQDKKLSFTYLSSGKEDKPENYSVIVYTLNSNGNGATGFAVSQENFENQEACDHSRDNWQQVLAGLKKVAEKA</sequence>
<reference evidence="3 4" key="1">
    <citation type="submission" date="2017-02" db="EMBL/GenBank/DDBJ databases">
        <authorList>
            <person name="Peterson S.W."/>
        </authorList>
    </citation>
    <scope>NUCLEOTIDE SEQUENCE [LARGE SCALE GENOMIC DNA]</scope>
    <source>
        <strain evidence="3 4">DSM 18108</strain>
    </source>
</reference>
<dbReference type="Proteomes" id="UP000190166">
    <property type="component" value="Unassembled WGS sequence"/>
</dbReference>
<organism evidence="3 4">
    <name type="scientific">Chitinophaga ginsengisegetis</name>
    <dbReference type="NCBI Taxonomy" id="393003"/>
    <lineage>
        <taxon>Bacteria</taxon>
        <taxon>Pseudomonadati</taxon>
        <taxon>Bacteroidota</taxon>
        <taxon>Chitinophagia</taxon>
        <taxon>Chitinophagales</taxon>
        <taxon>Chitinophagaceae</taxon>
        <taxon>Chitinophaga</taxon>
    </lineage>
</organism>
<evidence type="ECO:0000313" key="3">
    <source>
        <dbReference type="EMBL" id="SKD04565.1"/>
    </source>
</evidence>
<dbReference type="InterPro" id="IPR023393">
    <property type="entry name" value="START-like_dom_sf"/>
</dbReference>
<proteinExistence type="inferred from homology"/>
<dbReference type="RefSeq" id="WP_079470190.1">
    <property type="nucleotide sequence ID" value="NZ_FUZZ01000002.1"/>
</dbReference>
<dbReference type="AlphaFoldDB" id="A0A1T5NVT6"/>
<evidence type="ECO:0000259" key="2">
    <source>
        <dbReference type="Pfam" id="PF08327"/>
    </source>
</evidence>